<evidence type="ECO:0000313" key="2">
    <source>
        <dbReference type="EMBL" id="MBP0726950.1"/>
    </source>
</evidence>
<keyword evidence="1" id="KW-0812">Transmembrane</keyword>
<dbReference type="Proteomes" id="UP000682134">
    <property type="component" value="Unassembled WGS sequence"/>
</dbReference>
<sequence>MSHKHNYFSALCLVISGILFVIYPAIRPFSDESTLEGASAFASTEWLIAHIFAIIAFTLLPLGLLGLHNSLKGTTLKSLAYSAVLLCIFGIGLTLPFYGGESYGLHAIGQEAMKRHSADLVSIANVVRSGPGLILFAIGLLLLAASSIIVSITIWRSERYHKWRGIPFALGISLYIPQFFAGQPLRVAHGFLVFIGCLLIAVSLWRQDDSNYVKKE</sequence>
<feature type="transmembrane region" description="Helical" evidence="1">
    <location>
        <begin position="187"/>
        <end position="205"/>
    </location>
</feature>
<keyword evidence="1" id="KW-1133">Transmembrane helix</keyword>
<keyword evidence="1" id="KW-0472">Membrane</keyword>
<evidence type="ECO:0000256" key="1">
    <source>
        <dbReference type="SAM" id="Phobius"/>
    </source>
</evidence>
<proteinExistence type="predicted"/>
<dbReference type="AlphaFoldDB" id="A0A940SKD1"/>
<feature type="transmembrane region" description="Helical" evidence="1">
    <location>
        <begin position="165"/>
        <end position="181"/>
    </location>
</feature>
<name>A0A940SKD1_9BACI</name>
<feature type="transmembrane region" description="Helical" evidence="1">
    <location>
        <begin position="7"/>
        <end position="26"/>
    </location>
</feature>
<feature type="transmembrane region" description="Helical" evidence="1">
    <location>
        <begin position="46"/>
        <end position="67"/>
    </location>
</feature>
<evidence type="ECO:0000313" key="3">
    <source>
        <dbReference type="Proteomes" id="UP000682134"/>
    </source>
</evidence>
<accession>A0A940SKD1</accession>
<keyword evidence="3" id="KW-1185">Reference proteome</keyword>
<dbReference type="RefSeq" id="WP_209407293.1">
    <property type="nucleotide sequence ID" value="NZ_JAGIYQ010000017.1"/>
</dbReference>
<reference evidence="2" key="1">
    <citation type="submission" date="2021-04" db="EMBL/GenBank/DDBJ databases">
        <title>Genome seq and assembly of Bacillus sp.</title>
        <authorList>
            <person name="Chhetri G."/>
        </authorList>
    </citation>
    <scope>NUCLEOTIDE SEQUENCE</scope>
    <source>
        <strain evidence="2">RG28</strain>
    </source>
</reference>
<dbReference type="EMBL" id="JAGIYQ010000017">
    <property type="protein sequence ID" value="MBP0726950.1"/>
    <property type="molecule type" value="Genomic_DNA"/>
</dbReference>
<organism evidence="2 3">
    <name type="scientific">Gottfriedia endophytica</name>
    <dbReference type="NCBI Taxonomy" id="2820819"/>
    <lineage>
        <taxon>Bacteria</taxon>
        <taxon>Bacillati</taxon>
        <taxon>Bacillota</taxon>
        <taxon>Bacilli</taxon>
        <taxon>Bacillales</taxon>
        <taxon>Bacillaceae</taxon>
        <taxon>Gottfriedia</taxon>
    </lineage>
</organism>
<protein>
    <submittedName>
        <fullName evidence="2">Uncharacterized protein</fullName>
    </submittedName>
</protein>
<comment type="caution">
    <text evidence="2">The sequence shown here is derived from an EMBL/GenBank/DDBJ whole genome shotgun (WGS) entry which is preliminary data.</text>
</comment>
<feature type="transmembrane region" description="Helical" evidence="1">
    <location>
        <begin position="133"/>
        <end position="153"/>
    </location>
</feature>
<gene>
    <name evidence="2" type="ORF">J5Y03_17465</name>
</gene>
<feature type="transmembrane region" description="Helical" evidence="1">
    <location>
        <begin position="79"/>
        <end position="98"/>
    </location>
</feature>